<comment type="caution">
    <text evidence="1">The sequence shown here is derived from an EMBL/GenBank/DDBJ whole genome shotgun (WGS) entry which is preliminary data.</text>
</comment>
<sequence length="88" mass="10167">MKYFRCIDRLEAPTLTMKSIGWKYGPLNWYHYENRVGSSMTKPSSYISVLFKTFAPFPHTIRPNADVDELASFDGNPITQNQNTIFSL</sequence>
<evidence type="ECO:0000313" key="1">
    <source>
        <dbReference type="EMBL" id="CAF9913851.1"/>
    </source>
</evidence>
<organism evidence="1 2">
    <name type="scientific">Alectoria fallacina</name>
    <dbReference type="NCBI Taxonomy" id="1903189"/>
    <lineage>
        <taxon>Eukaryota</taxon>
        <taxon>Fungi</taxon>
        <taxon>Dikarya</taxon>
        <taxon>Ascomycota</taxon>
        <taxon>Pezizomycotina</taxon>
        <taxon>Lecanoromycetes</taxon>
        <taxon>OSLEUM clade</taxon>
        <taxon>Lecanoromycetidae</taxon>
        <taxon>Lecanorales</taxon>
        <taxon>Lecanorineae</taxon>
        <taxon>Parmeliaceae</taxon>
        <taxon>Alectoria</taxon>
    </lineage>
</organism>
<dbReference type="EMBL" id="CAJPDR010000066">
    <property type="protein sequence ID" value="CAF9913851.1"/>
    <property type="molecule type" value="Genomic_DNA"/>
</dbReference>
<evidence type="ECO:0000313" key="2">
    <source>
        <dbReference type="Proteomes" id="UP000664203"/>
    </source>
</evidence>
<gene>
    <name evidence="1" type="ORF">ALECFALPRED_009121</name>
</gene>
<keyword evidence="2" id="KW-1185">Reference proteome</keyword>
<dbReference type="Proteomes" id="UP000664203">
    <property type="component" value="Unassembled WGS sequence"/>
</dbReference>
<reference evidence="1" key="1">
    <citation type="submission" date="2021-03" db="EMBL/GenBank/DDBJ databases">
        <authorList>
            <person name="Tagirdzhanova G."/>
        </authorList>
    </citation>
    <scope>NUCLEOTIDE SEQUENCE</scope>
</reference>
<dbReference type="AlphaFoldDB" id="A0A8H3F3W2"/>
<accession>A0A8H3F3W2</accession>
<proteinExistence type="predicted"/>
<protein>
    <submittedName>
        <fullName evidence="1">Uncharacterized protein</fullName>
    </submittedName>
</protein>
<name>A0A8H3F3W2_9LECA</name>